<comment type="caution">
    <text evidence="3">Lacks conserved residue(s) required for the propagation of feature annotation.</text>
</comment>
<feature type="region of interest" description="Disordered" evidence="4">
    <location>
        <begin position="160"/>
        <end position="191"/>
    </location>
</feature>
<dbReference type="Gene3D" id="3.40.50.200">
    <property type="entry name" value="Peptidase S8/S53 domain"/>
    <property type="match status" value="1"/>
</dbReference>
<dbReference type="EMBL" id="BKCP01007181">
    <property type="protein sequence ID" value="GER45254.1"/>
    <property type="molecule type" value="Genomic_DNA"/>
</dbReference>
<evidence type="ECO:0000259" key="5">
    <source>
        <dbReference type="Pfam" id="PF00082"/>
    </source>
</evidence>
<dbReference type="InterPro" id="IPR000209">
    <property type="entry name" value="Peptidase_S8/S53_dom"/>
</dbReference>
<proteinExistence type="inferred from homology"/>
<dbReference type="PANTHER" id="PTHR10795">
    <property type="entry name" value="PROPROTEIN CONVERTASE SUBTILISIN/KEXIN"/>
    <property type="match status" value="1"/>
</dbReference>
<feature type="domain" description="Peptidase S8/S53" evidence="5">
    <location>
        <begin position="121"/>
        <end position="259"/>
    </location>
</feature>
<evidence type="ECO:0000256" key="3">
    <source>
        <dbReference type="PROSITE-ProRule" id="PRU01240"/>
    </source>
</evidence>
<dbReference type="GO" id="GO:0004252">
    <property type="term" value="F:serine-type endopeptidase activity"/>
    <property type="evidence" value="ECO:0007669"/>
    <property type="project" value="InterPro"/>
</dbReference>
<evidence type="ECO:0000256" key="4">
    <source>
        <dbReference type="SAM" id="MobiDB-lite"/>
    </source>
</evidence>
<dbReference type="AlphaFoldDB" id="A0A5A7QJE9"/>
<dbReference type="Proteomes" id="UP000325081">
    <property type="component" value="Unassembled WGS sequence"/>
</dbReference>
<dbReference type="GO" id="GO:0006508">
    <property type="term" value="P:proteolysis"/>
    <property type="evidence" value="ECO:0007669"/>
    <property type="project" value="InterPro"/>
</dbReference>
<dbReference type="PROSITE" id="PS51892">
    <property type="entry name" value="SUBTILASE"/>
    <property type="match status" value="1"/>
</dbReference>
<dbReference type="InterPro" id="IPR045051">
    <property type="entry name" value="SBT"/>
</dbReference>
<feature type="compositionally biased region" description="Polar residues" evidence="4">
    <location>
        <begin position="164"/>
        <end position="186"/>
    </location>
</feature>
<comment type="similarity">
    <text evidence="1 3">Belongs to the peptidase S8 family.</text>
</comment>
<keyword evidence="7" id="KW-1185">Reference proteome</keyword>
<dbReference type="Pfam" id="PF00082">
    <property type="entry name" value="Peptidase_S8"/>
    <property type="match status" value="1"/>
</dbReference>
<dbReference type="InterPro" id="IPR036852">
    <property type="entry name" value="Peptidase_S8/S53_dom_sf"/>
</dbReference>
<evidence type="ECO:0000313" key="6">
    <source>
        <dbReference type="EMBL" id="GER45254.1"/>
    </source>
</evidence>
<protein>
    <submittedName>
        <fullName evidence="6">Subtilase family protein</fullName>
    </submittedName>
</protein>
<gene>
    <name evidence="6" type="ORF">STAS_22178</name>
</gene>
<evidence type="ECO:0000256" key="2">
    <source>
        <dbReference type="ARBA" id="ARBA00022729"/>
    </source>
</evidence>
<comment type="caution">
    <text evidence="6">The sequence shown here is derived from an EMBL/GenBank/DDBJ whole genome shotgun (WGS) entry which is preliminary data.</text>
</comment>
<accession>A0A5A7QJE9</accession>
<organism evidence="6 7">
    <name type="scientific">Striga asiatica</name>
    <name type="common">Asiatic witchweed</name>
    <name type="synonym">Buchnera asiatica</name>
    <dbReference type="NCBI Taxonomy" id="4170"/>
    <lineage>
        <taxon>Eukaryota</taxon>
        <taxon>Viridiplantae</taxon>
        <taxon>Streptophyta</taxon>
        <taxon>Embryophyta</taxon>
        <taxon>Tracheophyta</taxon>
        <taxon>Spermatophyta</taxon>
        <taxon>Magnoliopsida</taxon>
        <taxon>eudicotyledons</taxon>
        <taxon>Gunneridae</taxon>
        <taxon>Pentapetalae</taxon>
        <taxon>asterids</taxon>
        <taxon>lamiids</taxon>
        <taxon>Lamiales</taxon>
        <taxon>Orobanchaceae</taxon>
        <taxon>Buchnereae</taxon>
        <taxon>Striga</taxon>
    </lineage>
</organism>
<evidence type="ECO:0000256" key="1">
    <source>
        <dbReference type="ARBA" id="ARBA00011073"/>
    </source>
</evidence>
<sequence length="303" mass="32307">MGWRWIKEKKLELSKATTLSAVPQARGAMEALAEMVASGIVREQRRIGRGAGVTGGSAGYCAGRSPLCSGVNDCKTVESLKNLPGVISIRAELTYLLRTTRSPTFLGLTARTGAWKQTNLGEGIVISVLDTGHYPRHPSFNLNEMSPPPSGWKATACRRPFAPTRSSPPGASSWATNLPRRSTSMATGPPSGDFVRIAGGARRASGMAPRANLAIYRVCIARFCRESDIVAGLDAAIEDSMDVLSMSLGNRVVHDGESVYQPTNFSSKNLLPLVYCPGSLAGFDVRGKIVQLDAGNTSIKPRT</sequence>
<reference evidence="7" key="1">
    <citation type="journal article" date="2019" name="Curr. Biol.">
        <title>Genome Sequence of Striga asiatica Provides Insight into the Evolution of Plant Parasitism.</title>
        <authorList>
            <person name="Yoshida S."/>
            <person name="Kim S."/>
            <person name="Wafula E.K."/>
            <person name="Tanskanen J."/>
            <person name="Kim Y.M."/>
            <person name="Honaas L."/>
            <person name="Yang Z."/>
            <person name="Spallek T."/>
            <person name="Conn C.E."/>
            <person name="Ichihashi Y."/>
            <person name="Cheong K."/>
            <person name="Cui S."/>
            <person name="Der J.P."/>
            <person name="Gundlach H."/>
            <person name="Jiao Y."/>
            <person name="Hori C."/>
            <person name="Ishida J.K."/>
            <person name="Kasahara H."/>
            <person name="Kiba T."/>
            <person name="Kim M.S."/>
            <person name="Koo N."/>
            <person name="Laohavisit A."/>
            <person name="Lee Y.H."/>
            <person name="Lumba S."/>
            <person name="McCourt P."/>
            <person name="Mortimer J.C."/>
            <person name="Mutuku J.M."/>
            <person name="Nomura T."/>
            <person name="Sasaki-Sekimoto Y."/>
            <person name="Seto Y."/>
            <person name="Wang Y."/>
            <person name="Wakatake T."/>
            <person name="Sakakibara H."/>
            <person name="Demura T."/>
            <person name="Yamaguchi S."/>
            <person name="Yoneyama K."/>
            <person name="Manabe R.I."/>
            <person name="Nelson D.C."/>
            <person name="Schulman A.H."/>
            <person name="Timko M.P."/>
            <person name="dePamphilis C.W."/>
            <person name="Choi D."/>
            <person name="Shirasu K."/>
        </authorList>
    </citation>
    <scope>NUCLEOTIDE SEQUENCE [LARGE SCALE GENOMIC DNA]</scope>
    <source>
        <strain evidence="7">cv. UVA1</strain>
    </source>
</reference>
<name>A0A5A7QJE9_STRAF</name>
<keyword evidence="2" id="KW-0732">Signal</keyword>
<dbReference type="SUPFAM" id="SSF52743">
    <property type="entry name" value="Subtilisin-like"/>
    <property type="match status" value="1"/>
</dbReference>
<evidence type="ECO:0000313" key="7">
    <source>
        <dbReference type="Proteomes" id="UP000325081"/>
    </source>
</evidence>
<dbReference type="OrthoDB" id="1738212at2759"/>